<dbReference type="GO" id="GO:0005634">
    <property type="term" value="C:nucleus"/>
    <property type="evidence" value="ECO:0007669"/>
    <property type="project" value="UniProtKB-SubCell"/>
</dbReference>
<dbReference type="CDD" id="cd04474">
    <property type="entry name" value="RPA1_DBD_A"/>
    <property type="match status" value="1"/>
</dbReference>
<dbReference type="EMBL" id="CAJNOI010000094">
    <property type="protein sequence ID" value="CAF1048542.1"/>
    <property type="molecule type" value="Genomic_DNA"/>
</dbReference>
<dbReference type="Pfam" id="PF16900">
    <property type="entry name" value="REPA_OB_2"/>
    <property type="match status" value="1"/>
</dbReference>
<dbReference type="InterPro" id="IPR013955">
    <property type="entry name" value="Rep_factor-A_C"/>
</dbReference>
<dbReference type="GO" id="GO:0006310">
    <property type="term" value="P:DNA recombination"/>
    <property type="evidence" value="ECO:0007669"/>
    <property type="project" value="InterPro"/>
</dbReference>
<dbReference type="Gene3D" id="2.40.50.140">
    <property type="entry name" value="Nucleic acid-binding proteins"/>
    <property type="match status" value="4"/>
</dbReference>
<dbReference type="CDD" id="cd04476">
    <property type="entry name" value="RPA1_DBD_C"/>
    <property type="match status" value="1"/>
</dbReference>
<comment type="similarity">
    <text evidence="2 9">Belongs to the replication factor A protein 1 family.</text>
</comment>
<dbReference type="InterPro" id="IPR007199">
    <property type="entry name" value="Rep_factor-A_N"/>
</dbReference>
<evidence type="ECO:0000256" key="1">
    <source>
        <dbReference type="ARBA" id="ARBA00004123"/>
    </source>
</evidence>
<evidence type="ECO:0000256" key="9">
    <source>
        <dbReference type="RuleBase" id="RU364130"/>
    </source>
</evidence>
<dbReference type="AlphaFoldDB" id="A0A814KB42"/>
<dbReference type="InterPro" id="IPR047192">
    <property type="entry name" value="Euk_RPA1_DBD_C"/>
</dbReference>
<dbReference type="Pfam" id="PF08646">
    <property type="entry name" value="Rep_fac-A_C"/>
    <property type="match status" value="1"/>
</dbReference>
<dbReference type="CDD" id="cd04475">
    <property type="entry name" value="RPA1_DBD_B"/>
    <property type="match status" value="1"/>
</dbReference>
<dbReference type="PANTHER" id="PTHR47165">
    <property type="entry name" value="OS03G0429900 PROTEIN"/>
    <property type="match status" value="1"/>
</dbReference>
<reference evidence="13" key="1">
    <citation type="submission" date="2021-02" db="EMBL/GenBank/DDBJ databases">
        <authorList>
            <person name="Nowell W R."/>
        </authorList>
    </citation>
    <scope>NUCLEOTIDE SEQUENCE</scope>
</reference>
<comment type="subcellular location">
    <subcellularLocation>
        <location evidence="1 9">Nucleus</location>
    </subcellularLocation>
</comment>
<evidence type="ECO:0000256" key="2">
    <source>
        <dbReference type="ARBA" id="ARBA00005690"/>
    </source>
</evidence>
<evidence type="ECO:0000256" key="3">
    <source>
        <dbReference type="ARBA" id="ARBA00022705"/>
    </source>
</evidence>
<feature type="domain" description="Replication factor A C-terminal" evidence="11">
    <location>
        <begin position="472"/>
        <end position="607"/>
    </location>
</feature>
<evidence type="ECO:0000259" key="10">
    <source>
        <dbReference type="Pfam" id="PF04057"/>
    </source>
</evidence>
<dbReference type="GO" id="GO:0003677">
    <property type="term" value="F:DNA binding"/>
    <property type="evidence" value="ECO:0007669"/>
    <property type="project" value="UniProtKB-KW"/>
</dbReference>
<dbReference type="InterPro" id="IPR012340">
    <property type="entry name" value="NA-bd_OB-fold"/>
</dbReference>
<dbReference type="Pfam" id="PF04057">
    <property type="entry name" value="Rep-A_N"/>
    <property type="match status" value="1"/>
</dbReference>
<name>A0A814KB42_9BILA</name>
<protein>
    <recommendedName>
        <fullName evidence="9">Replication protein A subunit</fullName>
    </recommendedName>
</protein>
<dbReference type="FunFam" id="2.40.50.140:FF:000064">
    <property type="entry name" value="Replication protein A subunit"/>
    <property type="match status" value="1"/>
</dbReference>
<evidence type="ECO:0000259" key="12">
    <source>
        <dbReference type="Pfam" id="PF16900"/>
    </source>
</evidence>
<feature type="domain" description="Replication factor-A protein 1 N-terminal" evidence="10">
    <location>
        <begin position="4"/>
        <end position="116"/>
    </location>
</feature>
<evidence type="ECO:0000256" key="4">
    <source>
        <dbReference type="ARBA" id="ARBA00022723"/>
    </source>
</evidence>
<comment type="caution">
    <text evidence="13">The sequence shown here is derived from an EMBL/GenBank/DDBJ whole genome shotgun (WGS) entry which is preliminary data.</text>
</comment>
<evidence type="ECO:0000259" key="11">
    <source>
        <dbReference type="Pfam" id="PF08646"/>
    </source>
</evidence>
<evidence type="ECO:0000256" key="6">
    <source>
        <dbReference type="ARBA" id="ARBA00022833"/>
    </source>
</evidence>
<dbReference type="GO" id="GO:0006260">
    <property type="term" value="P:DNA replication"/>
    <property type="evidence" value="ECO:0007669"/>
    <property type="project" value="UniProtKB-KW"/>
</dbReference>
<evidence type="ECO:0000256" key="5">
    <source>
        <dbReference type="ARBA" id="ARBA00022771"/>
    </source>
</evidence>
<proteinExistence type="inferred from homology"/>
<evidence type="ECO:0000313" key="13">
    <source>
        <dbReference type="EMBL" id="CAF1048542.1"/>
    </source>
</evidence>
<dbReference type="FunFam" id="2.40.50.140:FF:000041">
    <property type="entry name" value="Replication protein A subunit"/>
    <property type="match status" value="1"/>
</dbReference>
<dbReference type="PANTHER" id="PTHR47165:SF4">
    <property type="entry name" value="OS03G0429900 PROTEIN"/>
    <property type="match status" value="1"/>
</dbReference>
<dbReference type="InterPro" id="IPR031657">
    <property type="entry name" value="REPA_OB_2"/>
</dbReference>
<comment type="subunit">
    <text evidence="9">Component of the heterotrimeric canonical replication protein A complex (RPA).</text>
</comment>
<organism evidence="13 14">
    <name type="scientific">Adineta steineri</name>
    <dbReference type="NCBI Taxonomy" id="433720"/>
    <lineage>
        <taxon>Eukaryota</taxon>
        <taxon>Metazoa</taxon>
        <taxon>Spiralia</taxon>
        <taxon>Gnathifera</taxon>
        <taxon>Rotifera</taxon>
        <taxon>Eurotatoria</taxon>
        <taxon>Bdelloidea</taxon>
        <taxon>Adinetida</taxon>
        <taxon>Adinetidae</taxon>
        <taxon>Adineta</taxon>
    </lineage>
</organism>
<dbReference type="GO" id="GO:0006281">
    <property type="term" value="P:DNA repair"/>
    <property type="evidence" value="ECO:0007669"/>
    <property type="project" value="InterPro"/>
</dbReference>
<gene>
    <name evidence="13" type="ORF">BJG266_LOCUS18478</name>
</gene>
<keyword evidence="7 9" id="KW-0238">DNA-binding</keyword>
<evidence type="ECO:0000256" key="8">
    <source>
        <dbReference type="ARBA" id="ARBA00023242"/>
    </source>
</evidence>
<evidence type="ECO:0000256" key="7">
    <source>
        <dbReference type="ARBA" id="ARBA00023125"/>
    </source>
</evidence>
<dbReference type="Proteomes" id="UP000663877">
    <property type="component" value="Unassembled WGS sequence"/>
</dbReference>
<keyword evidence="4 9" id="KW-0479">Metal-binding</keyword>
<keyword evidence="6 9" id="KW-0862">Zinc</keyword>
<dbReference type="InterPro" id="IPR004591">
    <property type="entry name" value="Rfa1"/>
</dbReference>
<keyword evidence="3 9" id="KW-0235">DNA replication</keyword>
<dbReference type="SUPFAM" id="SSF50249">
    <property type="entry name" value="Nucleic acid-binding proteins"/>
    <property type="match status" value="4"/>
</dbReference>
<dbReference type="NCBIfam" id="TIGR00617">
    <property type="entry name" value="rpa1"/>
    <property type="match status" value="1"/>
</dbReference>
<sequence length="627" mass="71498">MQKLTTGALMRFAKNNACGEQPILQVLNIKLMDSKPVNESSMVTSSQNKKIQRYRLILSDGKYFLPSCVLTVQLNELVLNGQLQEYSIIRLDRYLRSDLKGQTAKMILQILQLTVLDITTHKIGNPVSLLTADLNENDNGTVTTTKDVLQPKVIGSVLKRPIVAITNEQPLLPPLQSTITITKMDIDSIKTNRLFKIETLNPFQNRWTIQVRVAYKKPVRAFSNGEGRLFSCDLIDETGEIRATGFGDECDRFEPMLIVGNIYYITQAQIKYANKQFNTLNNDFEMTFNNETIIETCIDNISSIPVQHLHFISIDQIQNMENNSFIDVIGIVMNINDIVHGKSKQNKDYTKRDILILDQTGQIIVTLWYQMAENFPMSSIRTIIMLKGVCVNDFNGGRTLSVLGSTQLTIDPDLPLAHDLRRWYLEEGMNIEMTDLTAQSTNQETIPWKTLAQVTEYGTNVSSTGNGELCRVKGVCVHVRHDPVYKACTRIDCKKKLQENNDGTYYCSKCDLHYEDYKLLYMASILLSDSTGYQWVNFFEKESEILFGFPAEQFPIGKTKDDEDKAYQKLISICGEEKLFLIRVKSTRYNNHDRLQFTCVGVESVDAHLMCRLYLEDIGRMCRLSSN</sequence>
<accession>A0A814KB42</accession>
<keyword evidence="8 9" id="KW-0539">Nucleus</keyword>
<comment type="function">
    <text evidence="9">As part of the heterotrimeric replication protein A complex (RPA/RP-A), binds and stabilizes single-stranded DNA intermediates, that form during DNA replication or upon DNA stress. It prevents their reannealing and in parallel, recruits and activates different proteins and complexes involved in DNA metabolism. Thereby, it plays an essential role both in DNA replication and the cellular response to DNA damage.</text>
</comment>
<dbReference type="GO" id="GO:0008270">
    <property type="term" value="F:zinc ion binding"/>
    <property type="evidence" value="ECO:0007669"/>
    <property type="project" value="UniProtKB-KW"/>
</dbReference>
<feature type="domain" description="Replication protein A OB" evidence="12">
    <location>
        <begin position="314"/>
        <end position="411"/>
    </location>
</feature>
<keyword evidence="5 9" id="KW-0863">Zinc-finger</keyword>
<evidence type="ECO:0000313" key="14">
    <source>
        <dbReference type="Proteomes" id="UP000663877"/>
    </source>
</evidence>